<protein>
    <submittedName>
        <fullName evidence="1">Uncharacterized protein</fullName>
    </submittedName>
</protein>
<organism evidence="1 2">
    <name type="scientific">Brachionus plicatilis</name>
    <name type="common">Marine rotifer</name>
    <name type="synonym">Brachionus muelleri</name>
    <dbReference type="NCBI Taxonomy" id="10195"/>
    <lineage>
        <taxon>Eukaryota</taxon>
        <taxon>Metazoa</taxon>
        <taxon>Spiralia</taxon>
        <taxon>Gnathifera</taxon>
        <taxon>Rotifera</taxon>
        <taxon>Eurotatoria</taxon>
        <taxon>Monogononta</taxon>
        <taxon>Pseudotrocha</taxon>
        <taxon>Ploima</taxon>
        <taxon>Brachionidae</taxon>
        <taxon>Brachionus</taxon>
    </lineage>
</organism>
<evidence type="ECO:0000313" key="1">
    <source>
        <dbReference type="EMBL" id="RNA25160.1"/>
    </source>
</evidence>
<keyword evidence="2" id="KW-1185">Reference proteome</keyword>
<proteinExistence type="predicted"/>
<comment type="caution">
    <text evidence="1">The sequence shown here is derived from an EMBL/GenBank/DDBJ whole genome shotgun (WGS) entry which is preliminary data.</text>
</comment>
<gene>
    <name evidence="1" type="ORF">BpHYR1_003792</name>
</gene>
<reference evidence="1 2" key="1">
    <citation type="journal article" date="2018" name="Sci. Rep.">
        <title>Genomic signatures of local adaptation to the degree of environmental predictability in rotifers.</title>
        <authorList>
            <person name="Franch-Gras L."/>
            <person name="Hahn C."/>
            <person name="Garcia-Roger E.M."/>
            <person name="Carmona M.J."/>
            <person name="Serra M."/>
            <person name="Gomez A."/>
        </authorList>
    </citation>
    <scope>NUCLEOTIDE SEQUENCE [LARGE SCALE GENOMIC DNA]</scope>
    <source>
        <strain evidence="1">HYR1</strain>
    </source>
</reference>
<dbReference type="Proteomes" id="UP000276133">
    <property type="component" value="Unassembled WGS sequence"/>
</dbReference>
<sequence length="72" mass="8455">MLLKLVMGRIKPSITVFKNSILNTFNLLIYRFVLLNYRNRLIKTPGIKLLKFSFIPGSNFAFILISKKKFVY</sequence>
<name>A0A3M7RP25_BRAPC</name>
<dbReference type="EMBL" id="REGN01002970">
    <property type="protein sequence ID" value="RNA25160.1"/>
    <property type="molecule type" value="Genomic_DNA"/>
</dbReference>
<evidence type="ECO:0000313" key="2">
    <source>
        <dbReference type="Proteomes" id="UP000276133"/>
    </source>
</evidence>
<accession>A0A3M7RP25</accession>
<dbReference type="AlphaFoldDB" id="A0A3M7RP25"/>